<dbReference type="RefSeq" id="WP_095723972.1">
    <property type="nucleotide sequence ID" value="NZ_NTFS01000350.1"/>
</dbReference>
<keyword evidence="2" id="KW-1185">Reference proteome</keyword>
<comment type="caution">
    <text evidence="1">The sequence shown here is derived from an EMBL/GenBank/DDBJ whole genome shotgun (WGS) entry which is preliminary data.</text>
</comment>
<gene>
    <name evidence="1" type="ORF">CK510_23410</name>
</gene>
<dbReference type="Proteomes" id="UP000218238">
    <property type="component" value="Unassembled WGS sequence"/>
</dbReference>
<dbReference type="EMBL" id="NTFS01000350">
    <property type="protein sequence ID" value="PAX51692.1"/>
    <property type="molecule type" value="Genomic_DNA"/>
</dbReference>
<proteinExistence type="predicted"/>
<dbReference type="AlphaFoldDB" id="A0A2A2TD86"/>
<name>A0A2A2TD86_9CYAN</name>
<evidence type="ECO:0000313" key="1">
    <source>
        <dbReference type="EMBL" id="PAX51692.1"/>
    </source>
</evidence>
<accession>A0A2A2TD86</accession>
<dbReference type="OrthoDB" id="515557at2"/>
<sequence length="111" mass="12323">MEIKKQIKKRITLIAIAVITSIAIATVSSGLKPALSSVSAEDIPEEILRTEIITAARSPIDGKPLTAAEYIELQAQLRVAPAPKLDPAIRERIFLLRLRKTLLQFFPFLNF</sequence>
<evidence type="ECO:0008006" key="3">
    <source>
        <dbReference type="Google" id="ProtNLM"/>
    </source>
</evidence>
<evidence type="ECO:0000313" key="2">
    <source>
        <dbReference type="Proteomes" id="UP000218238"/>
    </source>
</evidence>
<reference evidence="1 2" key="1">
    <citation type="submission" date="2017-08" db="EMBL/GenBank/DDBJ databases">
        <title>Draft genome sequence of filamentous cyanobacterium Calothrix elsteri CCALA 953.</title>
        <authorList>
            <person name="Gagunashvili A.N."/>
            <person name="Elster J."/>
            <person name="Andresson O.S."/>
        </authorList>
    </citation>
    <scope>NUCLEOTIDE SEQUENCE [LARGE SCALE GENOMIC DNA]</scope>
    <source>
        <strain evidence="1 2">CCALA 953</strain>
    </source>
</reference>
<protein>
    <recommendedName>
        <fullName evidence="3">Glutathione S-transferase</fullName>
    </recommendedName>
</protein>
<organism evidence="1 2">
    <name type="scientific">Brunnivagina elsteri CCALA 953</name>
    <dbReference type="NCBI Taxonomy" id="987040"/>
    <lineage>
        <taxon>Bacteria</taxon>
        <taxon>Bacillati</taxon>
        <taxon>Cyanobacteriota</taxon>
        <taxon>Cyanophyceae</taxon>
        <taxon>Nostocales</taxon>
        <taxon>Calotrichaceae</taxon>
        <taxon>Brunnivagina</taxon>
    </lineage>
</organism>